<comment type="caution">
    <text evidence="2">The sequence shown here is derived from an EMBL/GenBank/DDBJ whole genome shotgun (WGS) entry which is preliminary data.</text>
</comment>
<organism evidence="2 3">
    <name type="scientific">Candidatus Viridilinea mediisalina</name>
    <dbReference type="NCBI Taxonomy" id="2024553"/>
    <lineage>
        <taxon>Bacteria</taxon>
        <taxon>Bacillati</taxon>
        <taxon>Chloroflexota</taxon>
        <taxon>Chloroflexia</taxon>
        <taxon>Chloroflexales</taxon>
        <taxon>Chloroflexineae</taxon>
        <taxon>Oscillochloridaceae</taxon>
        <taxon>Candidatus Viridilinea</taxon>
    </lineage>
</organism>
<dbReference type="Proteomes" id="UP000220527">
    <property type="component" value="Unassembled WGS sequence"/>
</dbReference>
<evidence type="ECO:0000256" key="1">
    <source>
        <dbReference type="SAM" id="Coils"/>
    </source>
</evidence>
<gene>
    <name evidence="2" type="ORF">CJ255_06275</name>
</gene>
<reference evidence="3" key="1">
    <citation type="submission" date="2017-08" db="EMBL/GenBank/DDBJ databases">
        <authorList>
            <person name="Grouzdev D.S."/>
            <person name="Gaisin V.A."/>
            <person name="Rysina M.S."/>
            <person name="Gorlenko V.M."/>
        </authorList>
    </citation>
    <scope>NUCLEOTIDE SEQUENCE [LARGE SCALE GENOMIC DNA]</scope>
    <source>
        <strain evidence="3">Kir15-3F</strain>
    </source>
</reference>
<feature type="coiled-coil region" evidence="1">
    <location>
        <begin position="12"/>
        <end position="53"/>
    </location>
</feature>
<dbReference type="SUPFAM" id="SSF46565">
    <property type="entry name" value="Chaperone J-domain"/>
    <property type="match status" value="1"/>
</dbReference>
<keyword evidence="1" id="KW-0175">Coiled coil</keyword>
<dbReference type="AlphaFoldDB" id="A0A2A6RLL6"/>
<accession>A0A2A6RLL6</accession>
<dbReference type="RefSeq" id="WP_097643237.1">
    <property type="nucleotide sequence ID" value="NZ_NQWI01000018.1"/>
</dbReference>
<dbReference type="InterPro" id="IPR036869">
    <property type="entry name" value="J_dom_sf"/>
</dbReference>
<dbReference type="EMBL" id="NQWI01000018">
    <property type="protein sequence ID" value="PDW03957.1"/>
    <property type="molecule type" value="Genomic_DNA"/>
</dbReference>
<keyword evidence="3" id="KW-1185">Reference proteome</keyword>
<name>A0A2A6RLL6_9CHLR</name>
<dbReference type="OrthoDB" id="5244113at2"/>
<protein>
    <submittedName>
        <fullName evidence="2">Uncharacterized protein</fullName>
    </submittedName>
</protein>
<proteinExistence type="predicted"/>
<evidence type="ECO:0000313" key="2">
    <source>
        <dbReference type="EMBL" id="PDW03957.1"/>
    </source>
</evidence>
<sequence length="149" mass="16915">MLQPDELPVTTKSSAECETELLRRELAETQQLVRGLRRQLEKAHDAANEAKRAHAKMVNTLTETMRENTTLVHERDFWRTRAQRLEAGLSTELELEHPVVDMSALSNQISEEEANAIRKAMARLHHPDVGGNPDRMKAWNAALDRLGRG</sequence>
<evidence type="ECO:0000313" key="3">
    <source>
        <dbReference type="Proteomes" id="UP000220527"/>
    </source>
</evidence>